<evidence type="ECO:0000313" key="19">
    <source>
        <dbReference type="EMBL" id="SBP38251.1"/>
    </source>
</evidence>
<comment type="function">
    <text evidence="1">Accessory subunit of the mitochondrial membrane respiratory chain NADH dehydrogenase (Complex I), that is believed not to be involved in catalysis. Complex I functions in the transfer of electrons from NADH to the respiratory chain. The immediate electron acceptor for the enzyme is believed to be ubiquinone.</text>
</comment>
<comment type="subcellular location">
    <subcellularLocation>
        <location evidence="2">Mitochondrion inner membrane</location>
        <topology evidence="2">Single-pass membrane protein</topology>
    </subcellularLocation>
</comment>
<organism evidence="19">
    <name type="scientific">Iconisemion striatum</name>
    <dbReference type="NCBI Taxonomy" id="60296"/>
    <lineage>
        <taxon>Eukaryota</taxon>
        <taxon>Metazoa</taxon>
        <taxon>Chordata</taxon>
        <taxon>Craniata</taxon>
        <taxon>Vertebrata</taxon>
        <taxon>Euteleostomi</taxon>
        <taxon>Actinopterygii</taxon>
        <taxon>Neopterygii</taxon>
        <taxon>Teleostei</taxon>
        <taxon>Neoteleostei</taxon>
        <taxon>Acanthomorphata</taxon>
        <taxon>Ovalentaria</taxon>
        <taxon>Atherinomorphae</taxon>
        <taxon>Cyprinodontiformes</taxon>
        <taxon>Nothobranchiidae</taxon>
        <taxon>Iconisemion</taxon>
    </lineage>
</organism>
<evidence type="ECO:0000256" key="5">
    <source>
        <dbReference type="ARBA" id="ARBA00022448"/>
    </source>
</evidence>
<evidence type="ECO:0000256" key="4">
    <source>
        <dbReference type="ARBA" id="ARBA00018632"/>
    </source>
</evidence>
<evidence type="ECO:0000256" key="9">
    <source>
        <dbReference type="ARBA" id="ARBA00022946"/>
    </source>
</evidence>
<reference evidence="19" key="2">
    <citation type="submission" date="2016-06" db="EMBL/GenBank/DDBJ databases">
        <title>The genome of a short-lived fish provides insights into sex chromosome evolution and the genetic control of aging.</title>
        <authorList>
            <person name="Reichwald K."/>
            <person name="Felder M."/>
            <person name="Petzold A."/>
            <person name="Koch P."/>
            <person name="Groth M."/>
            <person name="Platzer M."/>
        </authorList>
    </citation>
    <scope>NUCLEOTIDE SEQUENCE</scope>
    <source>
        <tissue evidence="19">Brain</tissue>
    </source>
</reference>
<keyword evidence="12" id="KW-0496">Mitochondrion</keyword>
<comment type="similarity">
    <text evidence="3">Belongs to the complex I NDUFB11 subunit family.</text>
</comment>
<dbReference type="EMBL" id="HADX01016019">
    <property type="protein sequence ID" value="SBP38251.1"/>
    <property type="molecule type" value="Transcribed_RNA"/>
</dbReference>
<evidence type="ECO:0000256" key="12">
    <source>
        <dbReference type="ARBA" id="ARBA00023128"/>
    </source>
</evidence>
<keyword evidence="6" id="KW-0679">Respiratory chain</keyword>
<feature type="transmembrane region" description="Helical" evidence="18">
    <location>
        <begin position="78"/>
        <end position="99"/>
    </location>
</feature>
<keyword evidence="9" id="KW-0809">Transit peptide</keyword>
<evidence type="ECO:0000256" key="13">
    <source>
        <dbReference type="ARBA" id="ARBA00023136"/>
    </source>
</evidence>
<reference evidence="19" key="1">
    <citation type="submission" date="2016-05" db="EMBL/GenBank/DDBJ databases">
        <authorList>
            <person name="Lavstsen T."/>
            <person name="Jespersen J.S."/>
        </authorList>
    </citation>
    <scope>NUCLEOTIDE SEQUENCE</scope>
    <source>
        <tissue evidence="19">Brain</tissue>
    </source>
</reference>
<evidence type="ECO:0000256" key="14">
    <source>
        <dbReference type="ARBA" id="ARBA00030753"/>
    </source>
</evidence>
<keyword evidence="7 18" id="KW-0812">Transmembrane</keyword>
<comment type="subunit">
    <text evidence="16">Complex I is composed of 45 different subunits. Interacts with BCAP31.</text>
</comment>
<evidence type="ECO:0000256" key="6">
    <source>
        <dbReference type="ARBA" id="ARBA00022660"/>
    </source>
</evidence>
<gene>
    <name evidence="19" type="primary">NDUFB11</name>
</gene>
<evidence type="ECO:0000256" key="11">
    <source>
        <dbReference type="ARBA" id="ARBA00022989"/>
    </source>
</evidence>
<evidence type="ECO:0000256" key="2">
    <source>
        <dbReference type="ARBA" id="ARBA00004434"/>
    </source>
</evidence>
<evidence type="ECO:0000256" key="1">
    <source>
        <dbReference type="ARBA" id="ARBA00003195"/>
    </source>
</evidence>
<keyword evidence="8" id="KW-0999">Mitochondrion inner membrane</keyword>
<dbReference type="EMBL" id="HADW01013319">
    <property type="protein sequence ID" value="SBP14719.1"/>
    <property type="molecule type" value="Transcribed_RNA"/>
</dbReference>
<dbReference type="InterPro" id="IPR019329">
    <property type="entry name" value="NADH_UbQ_OxRdtase_ESSS_su"/>
</dbReference>
<keyword evidence="5" id="KW-0813">Transport</keyword>
<feature type="compositionally biased region" description="Polar residues" evidence="17">
    <location>
        <begin position="25"/>
        <end position="36"/>
    </location>
</feature>
<dbReference type="Pfam" id="PF10183">
    <property type="entry name" value="ESSS"/>
    <property type="match status" value="1"/>
</dbReference>
<keyword evidence="13 18" id="KW-0472">Membrane</keyword>
<dbReference type="PANTHER" id="PTHR13327">
    <property type="entry name" value="NADH-UBIQUINONE OXIDOREDUCTASE ESSS SUBUNIT, MITOCHONDRIAL PRECURSOR"/>
    <property type="match status" value="1"/>
</dbReference>
<feature type="compositionally biased region" description="Basic and acidic residues" evidence="17">
    <location>
        <begin position="40"/>
        <end position="52"/>
    </location>
</feature>
<evidence type="ECO:0000256" key="8">
    <source>
        <dbReference type="ARBA" id="ARBA00022792"/>
    </source>
</evidence>
<keyword evidence="11 18" id="KW-1133">Transmembrane helix</keyword>
<dbReference type="GO" id="GO:0005743">
    <property type="term" value="C:mitochondrial inner membrane"/>
    <property type="evidence" value="ECO:0007669"/>
    <property type="project" value="UniProtKB-SubCell"/>
</dbReference>
<dbReference type="PANTHER" id="PTHR13327:SF0">
    <property type="entry name" value="NADH DEHYDROGENASE [UBIQUINONE] 1 BETA SUBCOMPLEX SUBUNIT 11, MITOCHONDRIAL"/>
    <property type="match status" value="1"/>
</dbReference>
<evidence type="ECO:0000256" key="3">
    <source>
        <dbReference type="ARBA" id="ARBA00008915"/>
    </source>
</evidence>
<sequence>MLSRFSRVGLALPRILSAPPARFVSQSKPSSATGSAAVTELHRREENSDHGEVSPFVKNPDYHGFSEDPVEDEWNMKVGFFFGVSVALVIGGTFIHYLPEAGMRPWARMEAERLIVLREKEGVPLIGENYYNTNKIILPSSGED</sequence>
<name>A0A1A7Z7D4_9TELE</name>
<evidence type="ECO:0000256" key="15">
    <source>
        <dbReference type="ARBA" id="ARBA00031387"/>
    </source>
</evidence>
<evidence type="ECO:0000256" key="16">
    <source>
        <dbReference type="ARBA" id="ARBA00046528"/>
    </source>
</evidence>
<keyword evidence="19" id="KW-0830">Ubiquinone</keyword>
<keyword evidence="10" id="KW-0249">Electron transport</keyword>
<accession>A0A1A7Z7D4</accession>
<evidence type="ECO:0000256" key="7">
    <source>
        <dbReference type="ARBA" id="ARBA00022692"/>
    </source>
</evidence>
<evidence type="ECO:0000256" key="17">
    <source>
        <dbReference type="SAM" id="MobiDB-lite"/>
    </source>
</evidence>
<feature type="region of interest" description="Disordered" evidence="17">
    <location>
        <begin position="25"/>
        <end position="60"/>
    </location>
</feature>
<evidence type="ECO:0000256" key="10">
    <source>
        <dbReference type="ARBA" id="ARBA00022982"/>
    </source>
</evidence>
<evidence type="ECO:0000256" key="18">
    <source>
        <dbReference type="SAM" id="Phobius"/>
    </source>
</evidence>
<protein>
    <recommendedName>
        <fullName evidence="4">NADH dehydrogenase [ubiquinone] 1 beta subcomplex subunit 11, mitochondrial</fullName>
    </recommendedName>
    <alternativeName>
        <fullName evidence="15">Complex I-ESSS</fullName>
    </alternativeName>
    <alternativeName>
        <fullName evidence="14">NADH-ubiquinone oxidoreductase ESSS subunit</fullName>
    </alternativeName>
</protein>
<proteinExistence type="inferred from homology"/>
<dbReference type="AlphaFoldDB" id="A0A1A7Z7D4"/>